<dbReference type="AlphaFoldDB" id="A0A4R3VWE1"/>
<dbReference type="Proteomes" id="UP000295197">
    <property type="component" value="Unassembled WGS sequence"/>
</dbReference>
<evidence type="ECO:0000313" key="1">
    <source>
        <dbReference type="EMBL" id="TCV19951.1"/>
    </source>
</evidence>
<evidence type="ECO:0000313" key="2">
    <source>
        <dbReference type="Proteomes" id="UP000295197"/>
    </source>
</evidence>
<dbReference type="Gene3D" id="2.40.160.50">
    <property type="entry name" value="membrane protein fhac: a member of the omp85/tpsb transporter family"/>
    <property type="match status" value="1"/>
</dbReference>
<dbReference type="RefSeq" id="WP_243645964.1">
    <property type="nucleotide sequence ID" value="NZ_SMBZ01000003.1"/>
</dbReference>
<name>A0A4R3VWE1_9SPHI</name>
<keyword evidence="2" id="KW-1185">Reference proteome</keyword>
<protein>
    <submittedName>
        <fullName evidence="1">Surface antigen-like protein</fullName>
    </submittedName>
</protein>
<sequence length="451" mass="51106">MRNSFMSYRIQNLCIYIFFIIGSYLSGVQTIFAQVTPSISVPNDTLGVSADITKKTATDTLENEKTYDIVDLFKQINPINNKNKQNFSKKRSPISYLPNINYNPSIGFQIGVKAVGGVYLGDSKNTNMSVFATALNYTTKGIAVGYIFHDTYTRENKWNLKGSLHIAKMVGLDYGLGIGKDFENLSDEERVLTNPDRKRFINNYTVYGFSERVYKQLTDNLFVGTGVYFDLKRNIGTVSDSENPPMDIYNDWKGYNSIMNNNNGLMLNLQYTTRDNPNSAYKGIYSDVVLRANQTWLGSSQNALQLLTDFRKYWQLSTYRPNHVLAFWYYGSYSLGSNLGYLDLPGTGKDPYARSGRGYTNGYFKGQSFAYGELEYRFPILRNQFLSGVVFGNIQTVDDEIGSKLFKHWQPAGGAGLRVLFNKLTRTNLCIDYAFGKFGQRGLFLGLNEAF</sequence>
<comment type="caution">
    <text evidence="1">The sequence shown here is derived from an EMBL/GenBank/DDBJ whole genome shotgun (WGS) entry which is preliminary data.</text>
</comment>
<dbReference type="EMBL" id="SMBZ01000003">
    <property type="protein sequence ID" value="TCV19951.1"/>
    <property type="molecule type" value="Genomic_DNA"/>
</dbReference>
<organism evidence="1 2">
    <name type="scientific">Sphingobacterium alimentarium</name>
    <dbReference type="NCBI Taxonomy" id="797292"/>
    <lineage>
        <taxon>Bacteria</taxon>
        <taxon>Pseudomonadati</taxon>
        <taxon>Bacteroidota</taxon>
        <taxon>Sphingobacteriia</taxon>
        <taxon>Sphingobacteriales</taxon>
        <taxon>Sphingobacteriaceae</taxon>
        <taxon>Sphingobacterium</taxon>
    </lineage>
</organism>
<gene>
    <name evidence="1" type="ORF">EDC17_100350</name>
</gene>
<proteinExistence type="predicted"/>
<reference evidence="1 2" key="1">
    <citation type="submission" date="2019-03" db="EMBL/GenBank/DDBJ databases">
        <title>Genomic Encyclopedia of Type Strains, Phase IV (KMG-IV): sequencing the most valuable type-strain genomes for metagenomic binning, comparative biology and taxonomic classification.</title>
        <authorList>
            <person name="Goeker M."/>
        </authorList>
    </citation>
    <scope>NUCLEOTIDE SEQUENCE [LARGE SCALE GENOMIC DNA]</scope>
    <source>
        <strain evidence="1 2">DSM 22362</strain>
    </source>
</reference>
<accession>A0A4R3VWE1</accession>